<evidence type="ECO:0000256" key="2">
    <source>
        <dbReference type="ARBA" id="ARBA00022679"/>
    </source>
</evidence>
<comment type="similarity">
    <text evidence="1 3">Belongs to the UDP-glycosyltransferase family.</text>
</comment>
<comment type="caution">
    <text evidence="5">The sequence shown here is derived from an EMBL/GenBank/DDBJ whole genome shotgun (WGS) entry which is preliminary data.</text>
</comment>
<keyword evidence="3" id="KW-0328">Glycosyltransferase</keyword>
<keyword evidence="2 3" id="KW-0808">Transferase</keyword>
<dbReference type="InterPro" id="IPR035595">
    <property type="entry name" value="UDP_glycos_trans_CS"/>
</dbReference>
<protein>
    <recommendedName>
        <fullName evidence="4">Glycosyltransferase</fullName>
        <ecNumber evidence="4">2.4.1.-</ecNumber>
    </recommendedName>
</protein>
<dbReference type="EC" id="2.4.1.-" evidence="4"/>
<evidence type="ECO:0000313" key="5">
    <source>
        <dbReference type="EMBL" id="KAI5074385.1"/>
    </source>
</evidence>
<dbReference type="GO" id="GO:0008194">
    <property type="term" value="F:UDP-glycosyltransferase activity"/>
    <property type="evidence" value="ECO:0007669"/>
    <property type="project" value="InterPro"/>
</dbReference>
<dbReference type="PANTHER" id="PTHR48045:SF31">
    <property type="entry name" value="UDP-GLYCOSYLTRANSFERASE 76B1-LIKE"/>
    <property type="match status" value="1"/>
</dbReference>
<dbReference type="AlphaFoldDB" id="A0A9D4UUI9"/>
<gene>
    <name evidence="5" type="ORF">GOP47_0010346</name>
</gene>
<reference evidence="5" key="1">
    <citation type="submission" date="2021-01" db="EMBL/GenBank/DDBJ databases">
        <title>Adiantum capillus-veneris genome.</title>
        <authorList>
            <person name="Fang Y."/>
            <person name="Liao Q."/>
        </authorList>
    </citation>
    <scope>NUCLEOTIDE SEQUENCE</scope>
    <source>
        <strain evidence="5">H3</strain>
        <tissue evidence="5">Leaf</tissue>
    </source>
</reference>
<dbReference type="PROSITE" id="PS00375">
    <property type="entry name" value="UDPGT"/>
    <property type="match status" value="1"/>
</dbReference>
<dbReference type="CDD" id="cd03784">
    <property type="entry name" value="GT1_Gtf-like"/>
    <property type="match status" value="1"/>
</dbReference>
<evidence type="ECO:0000256" key="4">
    <source>
        <dbReference type="RuleBase" id="RU362057"/>
    </source>
</evidence>
<dbReference type="Proteomes" id="UP000886520">
    <property type="component" value="Chromosome 10"/>
</dbReference>
<evidence type="ECO:0000256" key="1">
    <source>
        <dbReference type="ARBA" id="ARBA00009995"/>
    </source>
</evidence>
<dbReference type="PANTHER" id="PTHR48045">
    <property type="entry name" value="UDP-GLYCOSYLTRANSFERASE 72B1"/>
    <property type="match status" value="1"/>
</dbReference>
<dbReference type="FunFam" id="3.40.50.2000:FF:000056">
    <property type="entry name" value="Glycosyltransferase"/>
    <property type="match status" value="1"/>
</dbReference>
<dbReference type="InterPro" id="IPR002213">
    <property type="entry name" value="UDP_glucos_trans"/>
</dbReference>
<dbReference type="Pfam" id="PF00201">
    <property type="entry name" value="UDPGT"/>
    <property type="match status" value="1"/>
</dbReference>
<dbReference type="OrthoDB" id="5835829at2759"/>
<organism evidence="5 6">
    <name type="scientific">Adiantum capillus-veneris</name>
    <name type="common">Maidenhair fern</name>
    <dbReference type="NCBI Taxonomy" id="13818"/>
    <lineage>
        <taxon>Eukaryota</taxon>
        <taxon>Viridiplantae</taxon>
        <taxon>Streptophyta</taxon>
        <taxon>Embryophyta</taxon>
        <taxon>Tracheophyta</taxon>
        <taxon>Polypodiopsida</taxon>
        <taxon>Polypodiidae</taxon>
        <taxon>Polypodiales</taxon>
        <taxon>Pteridineae</taxon>
        <taxon>Pteridaceae</taxon>
        <taxon>Vittarioideae</taxon>
        <taxon>Adiantum</taxon>
    </lineage>
</organism>
<dbReference type="EMBL" id="JABFUD020000010">
    <property type="protein sequence ID" value="KAI5074385.1"/>
    <property type="molecule type" value="Genomic_DNA"/>
</dbReference>
<evidence type="ECO:0000313" key="6">
    <source>
        <dbReference type="Proteomes" id="UP000886520"/>
    </source>
</evidence>
<accession>A0A9D4UUI9</accession>
<proteinExistence type="inferred from homology"/>
<keyword evidence="6" id="KW-1185">Reference proteome</keyword>
<dbReference type="SUPFAM" id="SSF53756">
    <property type="entry name" value="UDP-Glycosyltransferase/glycogen phosphorylase"/>
    <property type="match status" value="1"/>
</dbReference>
<dbReference type="Gene3D" id="3.40.50.2000">
    <property type="entry name" value="Glycogen Phosphorylase B"/>
    <property type="match status" value="2"/>
</dbReference>
<name>A0A9D4UUI9_ADICA</name>
<evidence type="ECO:0000256" key="3">
    <source>
        <dbReference type="RuleBase" id="RU003718"/>
    </source>
</evidence>
<sequence>MASSSDDSPHALVIPHGEHGHAIPTMHLSESLAAFGFKVSFVYFSTFYARMTDRNRVVLPMASPQDGSSGCDGHRDRDKLRVYVVEDSIAPGLPPYMPHLRLLRSLDASGILPIKGSPNQWKSETPVMLNHIPGLPPFPVELIPADLRFVDSSNYFAKFFNYVHSCLKFGERILIHSMLELEPDAFKALELQGLHAYAIGPLFQHRKKHDSDEQAGCISWLTLQGESSVIYVAFGSATRLSVEDIQELAIGLEASGKPFLWVIREDPHRMGEPLQVLPDGFLERTRGRGLIVSWAPQVEVLAHKAVGGFLSHCGWNSILESFWEGVPMLCCASHAEQRLNSHYVCNVWGAGLEMGRTDKSGIGRRFVEFGVKALFQSDEGSKARSKAQEIMHLAKRTCQPAGQSFDNLQKFYDDMKALCTKPSTHTCAM</sequence>